<accession>A0A8S2IXA2</accession>
<dbReference type="EMBL" id="CAJOBA010006758">
    <property type="protein sequence ID" value="CAF3782257.1"/>
    <property type="molecule type" value="Genomic_DNA"/>
</dbReference>
<organism evidence="3 4">
    <name type="scientific">Didymodactylos carnosus</name>
    <dbReference type="NCBI Taxonomy" id="1234261"/>
    <lineage>
        <taxon>Eukaryota</taxon>
        <taxon>Metazoa</taxon>
        <taxon>Spiralia</taxon>
        <taxon>Gnathifera</taxon>
        <taxon>Rotifera</taxon>
        <taxon>Eurotatoria</taxon>
        <taxon>Bdelloidea</taxon>
        <taxon>Philodinida</taxon>
        <taxon>Philodinidae</taxon>
        <taxon>Didymodactylos</taxon>
    </lineage>
</organism>
<comment type="caution">
    <text evidence="3">The sequence shown here is derived from an EMBL/GenBank/DDBJ whole genome shotgun (WGS) entry which is preliminary data.</text>
</comment>
<evidence type="ECO:0000313" key="4">
    <source>
        <dbReference type="Proteomes" id="UP000682733"/>
    </source>
</evidence>
<dbReference type="Proteomes" id="UP000682733">
    <property type="component" value="Unassembled WGS sequence"/>
</dbReference>
<name>A0A8S2IXA2_9BILA</name>
<sequence>MQICPVFFFCARVVLSKSTVLDNRCLIDKYPPPYVIDLPLPPCGLQATKTHLPESGIAGGVAAGVDAARKARVCRGEVEETESCSCRAGFTADGVLENDVSNISPGFQQRAQAKNGKRDRRFDFIIRCGIKGKGKIDILQFSPLRPCELNALATFDDISGRSSTQGLIPAGYGGLIWTNANYINASWLPASAYSTICTGYCLFVKNGAMIILPINGTTFILNSCTLGAPWLNLNATITAYYFGTLVNTTTVPLNFKQRMTFAPDWSRVSSVIFQSTVDLAVDDLSVTIQDTCAP</sequence>
<evidence type="ECO:0000256" key="1">
    <source>
        <dbReference type="SAM" id="SignalP"/>
    </source>
</evidence>
<feature type="chain" id="PRO_5036273643" evidence="1">
    <location>
        <begin position="17"/>
        <end position="294"/>
    </location>
</feature>
<protein>
    <submittedName>
        <fullName evidence="3">Uncharacterized protein</fullName>
    </submittedName>
</protein>
<keyword evidence="1" id="KW-0732">Signal</keyword>
<reference evidence="3" key="1">
    <citation type="submission" date="2021-02" db="EMBL/GenBank/DDBJ databases">
        <authorList>
            <person name="Nowell W R."/>
        </authorList>
    </citation>
    <scope>NUCLEOTIDE SEQUENCE</scope>
</reference>
<proteinExistence type="predicted"/>
<dbReference type="Proteomes" id="UP000677228">
    <property type="component" value="Unassembled WGS sequence"/>
</dbReference>
<dbReference type="AlphaFoldDB" id="A0A8S2IXA2"/>
<feature type="signal peptide" evidence="1">
    <location>
        <begin position="1"/>
        <end position="16"/>
    </location>
</feature>
<dbReference type="EMBL" id="CAJNOK010006747">
    <property type="protein sequence ID" value="CAF1013275.1"/>
    <property type="molecule type" value="Genomic_DNA"/>
</dbReference>
<evidence type="ECO:0000313" key="3">
    <source>
        <dbReference type="EMBL" id="CAF3782257.1"/>
    </source>
</evidence>
<evidence type="ECO:0000313" key="2">
    <source>
        <dbReference type="EMBL" id="CAF1013275.1"/>
    </source>
</evidence>
<feature type="non-terminal residue" evidence="3">
    <location>
        <position position="1"/>
    </location>
</feature>
<gene>
    <name evidence="2" type="ORF">OVA965_LOCUS15152</name>
    <name evidence="3" type="ORF">TMI583_LOCUS15160</name>
</gene>